<sequence length="561" mass="58064">MANYGVASYAAALGPFFDIHRQLEQQPRPGAMKDQQLQLQHGNLISRPGNLIGRGSPRLASDAVLHPEAAATASVRHSILASSTAAGRLTRSACTLRSRAGHGGNDNGGGVMGKMGAVAALRCHANDWLDVLLQAIDLMDGNSAVTGATAAAVAAAAAAHNVGPHPAVAATAAAAAGGGQAASPGPAVRVTAWVPVKVASSMDSVASEGSWGKSPAVAAALAPGEVDMRLRGRATVGDTFEDVANDDEDIGKQHLVMLRAPDGSSARRNVHLLNLLGLPQEVSSLRLPVSEPEPDRSVVGCNEDHGWSLEILDGAVGEARDPAWALPYGFTYDYDFPPSATMPQALPTAEGSYSLVDSCLGLNTSQSVLALEAVRHHGASQAPPTPQQQQLELQQQQQHRSTPVAVEVLNLLAEPTGAGAAALQEKQQRCRAVPYIGDCLVSYIDCLEWNDGELGGSLQSPGADSASYPGGDMFAFMFSEDELGADVSEVDLEVRCAQVGVMSHTTDGVVATGGAAAAAHGGDCPCNGCRRRRCSPEGGGQWPCRRKEPLLTSLTTGAVQL</sequence>
<keyword evidence="2" id="KW-1185">Reference proteome</keyword>
<proteinExistence type="predicted"/>
<evidence type="ECO:0000313" key="2">
    <source>
        <dbReference type="Proteomes" id="UP001165090"/>
    </source>
</evidence>
<name>A0ABQ5SLC7_9CHLO</name>
<accession>A0ABQ5SLC7</accession>
<evidence type="ECO:0000313" key="1">
    <source>
        <dbReference type="EMBL" id="GLI70589.1"/>
    </source>
</evidence>
<gene>
    <name evidence="1" type="ORF">VaNZ11_015518</name>
</gene>
<dbReference type="EMBL" id="BSDZ01000094">
    <property type="protein sequence ID" value="GLI70589.1"/>
    <property type="molecule type" value="Genomic_DNA"/>
</dbReference>
<protein>
    <recommendedName>
        <fullName evidence="3">FHA domain-containing protein</fullName>
    </recommendedName>
</protein>
<reference evidence="1 2" key="1">
    <citation type="journal article" date="2023" name="IScience">
        <title>Expanded male sex-determining region conserved during the evolution of homothallism in the green alga Volvox.</title>
        <authorList>
            <person name="Yamamoto K."/>
            <person name="Matsuzaki R."/>
            <person name="Mahakham W."/>
            <person name="Heman W."/>
            <person name="Sekimoto H."/>
            <person name="Kawachi M."/>
            <person name="Minakuchi Y."/>
            <person name="Toyoda A."/>
            <person name="Nozaki H."/>
        </authorList>
    </citation>
    <scope>NUCLEOTIDE SEQUENCE [LARGE SCALE GENOMIC DNA]</scope>
    <source>
        <strain evidence="1 2">NIES-4468</strain>
    </source>
</reference>
<organism evidence="1 2">
    <name type="scientific">Volvox africanus</name>
    <dbReference type="NCBI Taxonomy" id="51714"/>
    <lineage>
        <taxon>Eukaryota</taxon>
        <taxon>Viridiplantae</taxon>
        <taxon>Chlorophyta</taxon>
        <taxon>core chlorophytes</taxon>
        <taxon>Chlorophyceae</taxon>
        <taxon>CS clade</taxon>
        <taxon>Chlamydomonadales</taxon>
        <taxon>Volvocaceae</taxon>
        <taxon>Volvox</taxon>
    </lineage>
</organism>
<evidence type="ECO:0008006" key="3">
    <source>
        <dbReference type="Google" id="ProtNLM"/>
    </source>
</evidence>
<dbReference type="Proteomes" id="UP001165090">
    <property type="component" value="Unassembled WGS sequence"/>
</dbReference>
<comment type="caution">
    <text evidence="1">The sequence shown here is derived from an EMBL/GenBank/DDBJ whole genome shotgun (WGS) entry which is preliminary data.</text>
</comment>